<feature type="transmembrane region" description="Helical" evidence="3">
    <location>
        <begin position="314"/>
        <end position="334"/>
    </location>
</feature>
<feature type="transmembrane region" description="Helical" evidence="3">
    <location>
        <begin position="15"/>
        <end position="43"/>
    </location>
</feature>
<feature type="transmembrane region" description="Helical" evidence="3">
    <location>
        <begin position="55"/>
        <end position="78"/>
    </location>
</feature>
<evidence type="ECO:0000313" key="5">
    <source>
        <dbReference type="EMBL" id="QKX53964.1"/>
    </source>
</evidence>
<dbReference type="InterPro" id="IPR050327">
    <property type="entry name" value="Proton-linked_MCT"/>
</dbReference>
<keyword evidence="6" id="KW-1185">Reference proteome</keyword>
<dbReference type="InterPro" id="IPR036259">
    <property type="entry name" value="MFS_trans_sf"/>
</dbReference>
<reference evidence="6" key="1">
    <citation type="submission" date="2020-06" db="EMBL/GenBank/DDBJ databases">
        <title>A chromosome-scale genome assembly of Talaromyces rugulosus W13939.</title>
        <authorList>
            <person name="Wang B."/>
            <person name="Guo L."/>
            <person name="Ye K."/>
            <person name="Wang L."/>
        </authorList>
    </citation>
    <scope>NUCLEOTIDE SEQUENCE [LARGE SCALE GENOMIC DNA]</scope>
    <source>
        <strain evidence="6">W13939</strain>
    </source>
</reference>
<dbReference type="Proteomes" id="UP000509510">
    <property type="component" value="Chromosome I"/>
</dbReference>
<feature type="transmembrane region" description="Helical" evidence="3">
    <location>
        <begin position="285"/>
        <end position="302"/>
    </location>
</feature>
<feature type="transmembrane region" description="Helical" evidence="3">
    <location>
        <begin position="176"/>
        <end position="196"/>
    </location>
</feature>
<feature type="transmembrane region" description="Helical" evidence="3">
    <location>
        <begin position="85"/>
        <end position="103"/>
    </location>
</feature>
<evidence type="ECO:0000256" key="3">
    <source>
        <dbReference type="SAM" id="Phobius"/>
    </source>
</evidence>
<sequence length="435" mass="46727">MESRWRLGTEFTPQACLVVLGGFFAQFATVGVNSLFGVFVAYYKKNELSNETQFTISWLGAISVTCVYSGTFVVGLLVDKFGGKIMIYIGSVGIVLALMLTSLCTKFYQFILAQGVLLGVSMALVFCPSTVYASQWFKKKTGTAMGIILSGAAVAGTVLPIAIEKMLSNPNLKFEWTMRIVGFIILTLLSVTCVFVRPPPNMDAKPMNEGDPKNLASQQTPKALAEECEQVDAPVSYKREVDFSVLRKPAVQLTCLALFVVYFGMLSPLFYISSYSLFKGFSSSLSFYIVSVVNAFSFVGRISMGMVSDRCGPFNTLIFTLAAAGILVLCWTTVNSVAGLVIFAIAYGFLEGSTFALQIACVTSLSTPHNRGVTFGAIMASISVSSLAGTPISGELAGKYGYLSLSIYSGVSFLLGGILLTGARIAQNRKLFAVV</sequence>
<dbReference type="GeneID" id="55988557"/>
<evidence type="ECO:0000256" key="1">
    <source>
        <dbReference type="ARBA" id="ARBA00004141"/>
    </source>
</evidence>
<dbReference type="SUPFAM" id="SSF103473">
    <property type="entry name" value="MFS general substrate transporter"/>
    <property type="match status" value="1"/>
</dbReference>
<dbReference type="PANTHER" id="PTHR11360">
    <property type="entry name" value="MONOCARBOXYLATE TRANSPORTER"/>
    <property type="match status" value="1"/>
</dbReference>
<keyword evidence="3" id="KW-1133">Transmembrane helix</keyword>
<feature type="transmembrane region" description="Helical" evidence="3">
    <location>
        <begin position="340"/>
        <end position="361"/>
    </location>
</feature>
<evidence type="ECO:0000256" key="2">
    <source>
        <dbReference type="ARBA" id="ARBA00006727"/>
    </source>
</evidence>
<feature type="transmembrane region" description="Helical" evidence="3">
    <location>
        <begin position="400"/>
        <end position="420"/>
    </location>
</feature>
<evidence type="ECO:0000259" key="4">
    <source>
        <dbReference type="PROSITE" id="PS50850"/>
    </source>
</evidence>
<comment type="subcellular location">
    <subcellularLocation>
        <location evidence="1">Membrane</location>
        <topology evidence="1">Multi-pass membrane protein</topology>
    </subcellularLocation>
</comment>
<dbReference type="PROSITE" id="PS50850">
    <property type="entry name" value="MFS"/>
    <property type="match status" value="1"/>
</dbReference>
<feature type="domain" description="Major facilitator superfamily (MFS) profile" evidence="4">
    <location>
        <begin position="14"/>
        <end position="429"/>
    </location>
</feature>
<dbReference type="OrthoDB" id="6499973at2759"/>
<feature type="transmembrane region" description="Helical" evidence="3">
    <location>
        <begin position="144"/>
        <end position="164"/>
    </location>
</feature>
<gene>
    <name evidence="5" type="ORF">TRUGW13939_01044</name>
</gene>
<feature type="transmembrane region" description="Helical" evidence="3">
    <location>
        <begin position="253"/>
        <end position="273"/>
    </location>
</feature>
<keyword evidence="3" id="KW-0812">Transmembrane</keyword>
<dbReference type="PANTHER" id="PTHR11360:SF250">
    <property type="entry name" value="MFS-TYPE TRANSPORTER AFUA_1G00970"/>
    <property type="match status" value="1"/>
</dbReference>
<accession>A0A7H8QJ37</accession>
<dbReference type="KEGG" id="trg:TRUGW13939_01044"/>
<dbReference type="AlphaFoldDB" id="A0A7H8QJ37"/>
<dbReference type="EMBL" id="CP055898">
    <property type="protein sequence ID" value="QKX53964.1"/>
    <property type="molecule type" value="Genomic_DNA"/>
</dbReference>
<dbReference type="GO" id="GO:0016020">
    <property type="term" value="C:membrane"/>
    <property type="evidence" value="ECO:0007669"/>
    <property type="project" value="UniProtKB-SubCell"/>
</dbReference>
<feature type="transmembrane region" description="Helical" evidence="3">
    <location>
        <begin position="373"/>
        <end position="394"/>
    </location>
</feature>
<organism evidence="5 6">
    <name type="scientific">Talaromyces rugulosus</name>
    <name type="common">Penicillium rugulosum</name>
    <dbReference type="NCBI Taxonomy" id="121627"/>
    <lineage>
        <taxon>Eukaryota</taxon>
        <taxon>Fungi</taxon>
        <taxon>Dikarya</taxon>
        <taxon>Ascomycota</taxon>
        <taxon>Pezizomycotina</taxon>
        <taxon>Eurotiomycetes</taxon>
        <taxon>Eurotiomycetidae</taxon>
        <taxon>Eurotiales</taxon>
        <taxon>Trichocomaceae</taxon>
        <taxon>Talaromyces</taxon>
        <taxon>Talaromyces sect. Islandici</taxon>
    </lineage>
</organism>
<proteinExistence type="inferred from homology"/>
<feature type="transmembrane region" description="Helical" evidence="3">
    <location>
        <begin position="109"/>
        <end position="132"/>
    </location>
</feature>
<keyword evidence="3" id="KW-0472">Membrane</keyword>
<protein>
    <recommendedName>
        <fullName evidence="4">Major facilitator superfamily (MFS) profile domain-containing protein</fullName>
    </recommendedName>
</protein>
<evidence type="ECO:0000313" key="6">
    <source>
        <dbReference type="Proteomes" id="UP000509510"/>
    </source>
</evidence>
<dbReference type="InterPro" id="IPR011701">
    <property type="entry name" value="MFS"/>
</dbReference>
<dbReference type="Gene3D" id="1.20.1250.20">
    <property type="entry name" value="MFS general substrate transporter like domains"/>
    <property type="match status" value="2"/>
</dbReference>
<dbReference type="GO" id="GO:0022857">
    <property type="term" value="F:transmembrane transporter activity"/>
    <property type="evidence" value="ECO:0007669"/>
    <property type="project" value="InterPro"/>
</dbReference>
<comment type="similarity">
    <text evidence="2">Belongs to the major facilitator superfamily. Monocarboxylate porter (TC 2.A.1.13) family.</text>
</comment>
<dbReference type="RefSeq" id="XP_035340143.1">
    <property type="nucleotide sequence ID" value="XM_035484250.1"/>
</dbReference>
<dbReference type="Pfam" id="PF07690">
    <property type="entry name" value="MFS_1"/>
    <property type="match status" value="1"/>
</dbReference>
<name>A0A7H8QJ37_TALRU</name>
<dbReference type="InterPro" id="IPR020846">
    <property type="entry name" value="MFS_dom"/>
</dbReference>